<comment type="similarity">
    <text evidence="1 7">Belongs to the RecO family.</text>
</comment>
<dbReference type="InterPro" id="IPR037278">
    <property type="entry name" value="ARFGAP/RecO"/>
</dbReference>
<dbReference type="InterPro" id="IPR042242">
    <property type="entry name" value="RecO_C"/>
</dbReference>
<evidence type="ECO:0000256" key="5">
    <source>
        <dbReference type="ARBA" id="ARBA00023204"/>
    </source>
</evidence>
<dbReference type="SUPFAM" id="SSF57863">
    <property type="entry name" value="ArfGap/RecO-like zinc finger"/>
    <property type="match status" value="1"/>
</dbReference>
<evidence type="ECO:0000256" key="8">
    <source>
        <dbReference type="SAM" id="Phobius"/>
    </source>
</evidence>
<comment type="caution">
    <text evidence="10">The sequence shown here is derived from an EMBL/GenBank/DDBJ whole genome shotgun (WGS) entry which is preliminary data.</text>
</comment>
<evidence type="ECO:0000256" key="3">
    <source>
        <dbReference type="ARBA" id="ARBA00022763"/>
    </source>
</evidence>
<evidence type="ECO:0000256" key="2">
    <source>
        <dbReference type="ARBA" id="ARBA00021310"/>
    </source>
</evidence>
<evidence type="ECO:0000256" key="6">
    <source>
        <dbReference type="ARBA" id="ARBA00033409"/>
    </source>
</evidence>
<dbReference type="GO" id="GO:0006302">
    <property type="term" value="P:double-strand break repair"/>
    <property type="evidence" value="ECO:0007669"/>
    <property type="project" value="TreeGrafter"/>
</dbReference>
<evidence type="ECO:0000256" key="1">
    <source>
        <dbReference type="ARBA" id="ARBA00007452"/>
    </source>
</evidence>
<dbReference type="SUPFAM" id="SSF50249">
    <property type="entry name" value="Nucleic acid-binding proteins"/>
    <property type="match status" value="1"/>
</dbReference>
<dbReference type="GO" id="GO:0043590">
    <property type="term" value="C:bacterial nucleoid"/>
    <property type="evidence" value="ECO:0007669"/>
    <property type="project" value="TreeGrafter"/>
</dbReference>
<feature type="transmembrane region" description="Helical" evidence="8">
    <location>
        <begin position="137"/>
        <end position="158"/>
    </location>
</feature>
<evidence type="ECO:0000313" key="11">
    <source>
        <dbReference type="Proteomes" id="UP000177579"/>
    </source>
</evidence>
<dbReference type="GO" id="GO:0006310">
    <property type="term" value="P:DNA recombination"/>
    <property type="evidence" value="ECO:0007669"/>
    <property type="project" value="UniProtKB-UniRule"/>
</dbReference>
<name>A0A1F5TMD2_9BACT</name>
<dbReference type="Gene3D" id="2.40.50.140">
    <property type="entry name" value="Nucleic acid-binding proteins"/>
    <property type="match status" value="1"/>
</dbReference>
<sequence>MEETYITKIIVLNRWIHREHDSKILAFSPELGKIDLVVRGAQKNTSKLSAHIEPMNLGKVMIVRGRNCDYLGGIDNERNFRNIKTDFDKIRFSSQALKTVEKYTFRSDTNDSYEIFSLLAEFLNFLNDFNKSINDYLLFYAFFKLKFLAIIGFLPEMYKCTKCGRKIIPGMNYFSFASGGVVCINCDNVGSKKLTISDSCVKVIRFSLYNDFVDIQKLNMAEEQKKELIRIVQLLYQYNFK</sequence>
<dbReference type="PANTHER" id="PTHR33991">
    <property type="entry name" value="DNA REPAIR PROTEIN RECO"/>
    <property type="match status" value="1"/>
</dbReference>
<gene>
    <name evidence="7" type="primary">recO</name>
    <name evidence="10" type="ORF">A2531_02000</name>
</gene>
<evidence type="ECO:0000313" key="10">
    <source>
        <dbReference type="EMBL" id="OGF39977.1"/>
    </source>
</evidence>
<dbReference type="Pfam" id="PF11967">
    <property type="entry name" value="RecO_N"/>
    <property type="match status" value="1"/>
</dbReference>
<dbReference type="NCBIfam" id="TIGR00613">
    <property type="entry name" value="reco"/>
    <property type="match status" value="1"/>
</dbReference>
<reference evidence="10 11" key="1">
    <citation type="journal article" date="2016" name="Nat. Commun.">
        <title>Thousands of microbial genomes shed light on interconnected biogeochemical processes in an aquifer system.</title>
        <authorList>
            <person name="Anantharaman K."/>
            <person name="Brown C.T."/>
            <person name="Hug L.A."/>
            <person name="Sharon I."/>
            <person name="Castelle C.J."/>
            <person name="Probst A.J."/>
            <person name="Thomas B.C."/>
            <person name="Singh A."/>
            <person name="Wilkins M.J."/>
            <person name="Karaoz U."/>
            <person name="Brodie E.L."/>
            <person name="Williams K.H."/>
            <person name="Hubbard S.S."/>
            <person name="Banfield J.F."/>
        </authorList>
    </citation>
    <scope>NUCLEOTIDE SEQUENCE [LARGE SCALE GENOMIC DNA]</scope>
</reference>
<keyword evidence="8" id="KW-1133">Transmembrane helix</keyword>
<dbReference type="InterPro" id="IPR022572">
    <property type="entry name" value="DNA_rep/recomb_RecO_N"/>
</dbReference>
<keyword evidence="3 7" id="KW-0227">DNA damage</keyword>
<keyword evidence="8" id="KW-0472">Membrane</keyword>
<evidence type="ECO:0000256" key="7">
    <source>
        <dbReference type="HAMAP-Rule" id="MF_00201"/>
    </source>
</evidence>
<protein>
    <recommendedName>
        <fullName evidence="2 7">DNA repair protein RecO</fullName>
    </recommendedName>
    <alternativeName>
        <fullName evidence="6 7">Recombination protein O</fullName>
    </alternativeName>
</protein>
<dbReference type="EMBL" id="MFGO01000039">
    <property type="protein sequence ID" value="OGF39977.1"/>
    <property type="molecule type" value="Genomic_DNA"/>
</dbReference>
<dbReference type="InterPro" id="IPR012340">
    <property type="entry name" value="NA-bd_OB-fold"/>
</dbReference>
<feature type="domain" description="DNA replication/recombination mediator RecO N-terminal" evidence="9">
    <location>
        <begin position="4"/>
        <end position="71"/>
    </location>
</feature>
<proteinExistence type="inferred from homology"/>
<organism evidence="10 11">
    <name type="scientific">Candidatus Falkowbacteria bacterium RIFOXYD2_FULL_34_120</name>
    <dbReference type="NCBI Taxonomy" id="1798007"/>
    <lineage>
        <taxon>Bacteria</taxon>
        <taxon>Candidatus Falkowiibacteriota</taxon>
    </lineage>
</organism>
<keyword evidence="4 7" id="KW-0233">DNA recombination</keyword>
<keyword evidence="5 7" id="KW-0234">DNA repair</keyword>
<dbReference type="HAMAP" id="MF_00201">
    <property type="entry name" value="RecO"/>
    <property type="match status" value="1"/>
</dbReference>
<dbReference type="AlphaFoldDB" id="A0A1F5TMD2"/>
<accession>A0A1F5TMD2</accession>
<dbReference type="Proteomes" id="UP000177579">
    <property type="component" value="Unassembled WGS sequence"/>
</dbReference>
<dbReference type="InterPro" id="IPR003717">
    <property type="entry name" value="RecO"/>
</dbReference>
<evidence type="ECO:0000259" key="9">
    <source>
        <dbReference type="Pfam" id="PF11967"/>
    </source>
</evidence>
<keyword evidence="8" id="KW-0812">Transmembrane</keyword>
<dbReference type="PANTHER" id="PTHR33991:SF1">
    <property type="entry name" value="DNA REPAIR PROTEIN RECO"/>
    <property type="match status" value="1"/>
</dbReference>
<dbReference type="Pfam" id="PF02565">
    <property type="entry name" value="RecO_C"/>
    <property type="match status" value="1"/>
</dbReference>
<comment type="function">
    <text evidence="7">Involved in DNA repair and RecF pathway recombination.</text>
</comment>
<dbReference type="Gene3D" id="1.20.1440.120">
    <property type="entry name" value="Recombination protein O, C-terminal domain"/>
    <property type="match status" value="1"/>
</dbReference>
<evidence type="ECO:0000256" key="4">
    <source>
        <dbReference type="ARBA" id="ARBA00023172"/>
    </source>
</evidence>